<name>A0A915KE10_ROMCU</name>
<accession>A0A915KE10</accession>
<evidence type="ECO:0000313" key="2">
    <source>
        <dbReference type="WBParaSite" id="nRc.2.0.1.t36615-RA"/>
    </source>
</evidence>
<reference evidence="2" key="1">
    <citation type="submission" date="2022-11" db="UniProtKB">
        <authorList>
            <consortium name="WormBaseParasite"/>
        </authorList>
    </citation>
    <scope>IDENTIFICATION</scope>
</reference>
<dbReference type="Proteomes" id="UP000887565">
    <property type="component" value="Unplaced"/>
</dbReference>
<dbReference type="AlphaFoldDB" id="A0A915KE10"/>
<organism evidence="1 2">
    <name type="scientific">Romanomermis culicivorax</name>
    <name type="common">Nematode worm</name>
    <dbReference type="NCBI Taxonomy" id="13658"/>
    <lineage>
        <taxon>Eukaryota</taxon>
        <taxon>Metazoa</taxon>
        <taxon>Ecdysozoa</taxon>
        <taxon>Nematoda</taxon>
        <taxon>Enoplea</taxon>
        <taxon>Dorylaimia</taxon>
        <taxon>Mermithida</taxon>
        <taxon>Mermithoidea</taxon>
        <taxon>Mermithidae</taxon>
        <taxon>Romanomermis</taxon>
    </lineage>
</organism>
<sequence length="38" mass="4337">MEMIRLFSFDLPENLSSGLNLQRAINKAMPEEFVAPVK</sequence>
<proteinExistence type="predicted"/>
<evidence type="ECO:0000313" key="1">
    <source>
        <dbReference type="Proteomes" id="UP000887565"/>
    </source>
</evidence>
<keyword evidence="1" id="KW-1185">Reference proteome</keyword>
<protein>
    <submittedName>
        <fullName evidence="2">Uncharacterized protein</fullName>
    </submittedName>
</protein>
<dbReference type="WBParaSite" id="nRc.2.0.1.t36615-RA">
    <property type="protein sequence ID" value="nRc.2.0.1.t36615-RA"/>
    <property type="gene ID" value="nRc.2.0.1.g36615"/>
</dbReference>